<proteinExistence type="predicted"/>
<keyword evidence="2" id="KW-0969">Cilium</keyword>
<dbReference type="KEGG" id="hbe:BEI_3632"/>
<dbReference type="RefSeq" id="WP_097790786.1">
    <property type="nucleotide sequence ID" value="NZ_BAAADT010000021.1"/>
</dbReference>
<evidence type="ECO:0000313" key="2">
    <source>
        <dbReference type="EMBL" id="ATJ84619.1"/>
    </source>
</evidence>
<organism evidence="2 3">
    <name type="scientific">Halomonas beimenensis</name>
    <dbReference type="NCBI Taxonomy" id="475662"/>
    <lineage>
        <taxon>Bacteria</taxon>
        <taxon>Pseudomonadati</taxon>
        <taxon>Pseudomonadota</taxon>
        <taxon>Gammaproteobacteria</taxon>
        <taxon>Oceanospirillales</taxon>
        <taxon>Halomonadaceae</taxon>
        <taxon>Halomonas</taxon>
    </lineage>
</organism>
<reference evidence="2 3" key="1">
    <citation type="journal article" date="2017" name="Sci. Rep.">
        <title>Revealing the Saline Adaptation Strategies of the Halophilic Bacterium Halomonas beimenensis through High-throughput Omics and Transposon Mutagenesis Approaches.</title>
        <authorList>
            <person name="Chen Y.H."/>
            <person name="Lin S.S."/>
            <person name="Shyu Y.T."/>
        </authorList>
    </citation>
    <scope>NUCLEOTIDE SEQUENCE [LARGE SCALE GENOMIC DNA]</scope>
    <source>
        <strain evidence="2 3">NTU-111</strain>
    </source>
</reference>
<accession>A0A291PCP5</accession>
<dbReference type="Pfam" id="PF06366">
    <property type="entry name" value="FlhE"/>
    <property type="match status" value="1"/>
</dbReference>
<dbReference type="InterPro" id="IPR009420">
    <property type="entry name" value="FlhE"/>
</dbReference>
<evidence type="ECO:0000256" key="1">
    <source>
        <dbReference type="SAM" id="SignalP"/>
    </source>
</evidence>
<dbReference type="AlphaFoldDB" id="A0A291PCP5"/>
<keyword evidence="2" id="KW-0282">Flagellum</keyword>
<name>A0A291PCP5_9GAMM</name>
<feature type="signal peptide" evidence="1">
    <location>
        <begin position="1"/>
        <end position="22"/>
    </location>
</feature>
<dbReference type="EMBL" id="CP021435">
    <property type="protein sequence ID" value="ATJ84619.1"/>
    <property type="molecule type" value="Genomic_DNA"/>
</dbReference>
<feature type="chain" id="PRO_5018290686" evidence="1">
    <location>
        <begin position="23"/>
        <end position="129"/>
    </location>
</feature>
<protein>
    <submittedName>
        <fullName evidence="2">Flagellar protein FlhE</fullName>
    </submittedName>
</protein>
<keyword evidence="3" id="KW-1185">Reference proteome</keyword>
<keyword evidence="2" id="KW-0966">Cell projection</keyword>
<keyword evidence="1" id="KW-0732">Signal</keyword>
<sequence length="129" mass="13478">MRRLIRGLVLCGLVLAAGAAQAAGSWVATAPPVRVAMADREAASAALVPGDGTAGRIAEVRWRYRRPAGAALRARLCHPGGCMLLPGRRGRSEALAGLAAEAPLRFRFSLAPGQAPITVQGLQVIVNYR</sequence>
<dbReference type="OrthoDB" id="7064581at2"/>
<evidence type="ECO:0000313" key="3">
    <source>
        <dbReference type="Proteomes" id="UP000219993"/>
    </source>
</evidence>
<gene>
    <name evidence="2" type="primary">flhE</name>
    <name evidence="2" type="ORF">BEI_3632</name>
</gene>
<dbReference type="Proteomes" id="UP000219993">
    <property type="component" value="Chromosome"/>
</dbReference>